<protein>
    <submittedName>
        <fullName evidence="2">Uncharacterized protein</fullName>
    </submittedName>
</protein>
<dbReference type="EMBL" id="QCYY01001401">
    <property type="protein sequence ID" value="ROT78294.1"/>
    <property type="molecule type" value="Genomic_DNA"/>
</dbReference>
<dbReference type="OrthoDB" id="418495at2759"/>
<feature type="compositionally biased region" description="Basic and acidic residues" evidence="1">
    <location>
        <begin position="52"/>
        <end position="65"/>
    </location>
</feature>
<reference evidence="2 3" key="1">
    <citation type="submission" date="2018-04" db="EMBL/GenBank/DDBJ databases">
        <authorList>
            <person name="Zhang X."/>
            <person name="Yuan J."/>
            <person name="Li F."/>
            <person name="Xiang J."/>
        </authorList>
    </citation>
    <scope>NUCLEOTIDE SEQUENCE [LARGE SCALE GENOMIC DNA]</scope>
    <source>
        <tissue evidence="2">Muscle</tissue>
    </source>
</reference>
<name>A0A423TPA1_PENVA</name>
<keyword evidence="3" id="KW-1185">Reference proteome</keyword>
<evidence type="ECO:0000256" key="1">
    <source>
        <dbReference type="SAM" id="MobiDB-lite"/>
    </source>
</evidence>
<feature type="non-terminal residue" evidence="2">
    <location>
        <position position="119"/>
    </location>
</feature>
<dbReference type="AlphaFoldDB" id="A0A423TPA1"/>
<comment type="caution">
    <text evidence="2">The sequence shown here is derived from an EMBL/GenBank/DDBJ whole genome shotgun (WGS) entry which is preliminary data.</text>
</comment>
<proteinExistence type="predicted"/>
<feature type="region of interest" description="Disordered" evidence="1">
    <location>
        <begin position="36"/>
        <end position="67"/>
    </location>
</feature>
<accession>A0A423TPA1</accession>
<dbReference type="Proteomes" id="UP000283509">
    <property type="component" value="Unassembled WGS sequence"/>
</dbReference>
<gene>
    <name evidence="2" type="ORF">C7M84_002980</name>
</gene>
<organism evidence="2 3">
    <name type="scientific">Penaeus vannamei</name>
    <name type="common">Whiteleg shrimp</name>
    <name type="synonym">Litopenaeus vannamei</name>
    <dbReference type="NCBI Taxonomy" id="6689"/>
    <lineage>
        <taxon>Eukaryota</taxon>
        <taxon>Metazoa</taxon>
        <taxon>Ecdysozoa</taxon>
        <taxon>Arthropoda</taxon>
        <taxon>Crustacea</taxon>
        <taxon>Multicrustacea</taxon>
        <taxon>Malacostraca</taxon>
        <taxon>Eumalacostraca</taxon>
        <taxon>Eucarida</taxon>
        <taxon>Decapoda</taxon>
        <taxon>Dendrobranchiata</taxon>
        <taxon>Penaeoidea</taxon>
        <taxon>Penaeidae</taxon>
        <taxon>Penaeus</taxon>
    </lineage>
</organism>
<sequence length="119" mass="13123">MQVNSVDASEQDWPVFQVSLLPVLKEEGGNLHFLTSIRTKPSSHDVGGSYRESPERNGEGSHAQDLDSVAVSQRLQKAMLKMTGNFLDETTGKVNYASLRSSEEYRAYCAMAGQLRAVD</sequence>
<evidence type="ECO:0000313" key="3">
    <source>
        <dbReference type="Proteomes" id="UP000283509"/>
    </source>
</evidence>
<evidence type="ECO:0000313" key="2">
    <source>
        <dbReference type="EMBL" id="ROT78294.1"/>
    </source>
</evidence>
<reference evidence="2 3" key="2">
    <citation type="submission" date="2019-01" db="EMBL/GenBank/DDBJ databases">
        <title>The decoding of complex shrimp genome reveals the adaptation for benthos swimmer, frequently molting mechanism and breeding impact on genome.</title>
        <authorList>
            <person name="Sun Y."/>
            <person name="Gao Y."/>
            <person name="Yu Y."/>
        </authorList>
    </citation>
    <scope>NUCLEOTIDE SEQUENCE [LARGE SCALE GENOMIC DNA]</scope>
    <source>
        <tissue evidence="2">Muscle</tissue>
    </source>
</reference>